<reference evidence="2" key="1">
    <citation type="submission" date="2013-08" db="EMBL/GenBank/DDBJ databases">
        <title>Oryza genome evolution.</title>
        <authorList>
            <person name="Wing R.A."/>
            <person name="Panaud O."/>
            <person name="Oliveira A.C."/>
        </authorList>
    </citation>
    <scope>NUCLEOTIDE SEQUENCE</scope>
</reference>
<name>A0A0D9Y614_9ORYZ</name>
<dbReference type="Gramene" id="OGLUM01G10650.1">
    <property type="protein sequence ID" value="OGLUM01G10650.1"/>
    <property type="gene ID" value="OGLUM01G10650"/>
</dbReference>
<dbReference type="EnsemblPlants" id="OGLUM01G10650.1">
    <property type="protein sequence ID" value="OGLUM01G10650.1"/>
    <property type="gene ID" value="OGLUM01G10650"/>
</dbReference>
<dbReference type="Proteomes" id="UP000026961">
    <property type="component" value="Chromosome 1"/>
</dbReference>
<keyword evidence="3" id="KW-1185">Reference proteome</keyword>
<organism evidence="2">
    <name type="scientific">Oryza glumipatula</name>
    <dbReference type="NCBI Taxonomy" id="40148"/>
    <lineage>
        <taxon>Eukaryota</taxon>
        <taxon>Viridiplantae</taxon>
        <taxon>Streptophyta</taxon>
        <taxon>Embryophyta</taxon>
        <taxon>Tracheophyta</taxon>
        <taxon>Spermatophyta</taxon>
        <taxon>Magnoliopsida</taxon>
        <taxon>Liliopsida</taxon>
        <taxon>Poales</taxon>
        <taxon>Poaceae</taxon>
        <taxon>BOP clade</taxon>
        <taxon>Oryzoideae</taxon>
        <taxon>Oryzeae</taxon>
        <taxon>Oryzinae</taxon>
        <taxon>Oryza</taxon>
    </lineage>
</organism>
<reference evidence="2" key="2">
    <citation type="submission" date="2015-04" db="UniProtKB">
        <authorList>
            <consortium name="EnsemblPlants"/>
        </authorList>
    </citation>
    <scope>IDENTIFICATION</scope>
</reference>
<accession>A0A0D9Y614</accession>
<dbReference type="AlphaFoldDB" id="A0A0D9Y614"/>
<reference evidence="2" key="3">
    <citation type="submission" date="2018-05" db="EMBL/GenBank/DDBJ databases">
        <title>OgluRS3 (Oryza glumaepatula Reference Sequence Version 3).</title>
        <authorList>
            <person name="Zhang J."/>
            <person name="Kudrna D."/>
            <person name="Lee S."/>
            <person name="Talag J."/>
            <person name="Welchert J."/>
            <person name="Wing R.A."/>
        </authorList>
    </citation>
    <scope>NUCLEOTIDE SEQUENCE [LARGE SCALE GENOMIC DNA]</scope>
</reference>
<evidence type="ECO:0000313" key="3">
    <source>
        <dbReference type="Proteomes" id="UP000026961"/>
    </source>
</evidence>
<protein>
    <submittedName>
        <fullName evidence="2">Uncharacterized protein</fullName>
    </submittedName>
</protein>
<evidence type="ECO:0000313" key="2">
    <source>
        <dbReference type="EnsemblPlants" id="OGLUM01G10650.1"/>
    </source>
</evidence>
<dbReference type="HOGENOM" id="CLU_2501764_0_0_1"/>
<sequence>MTATTVARSSEEVPPARGLPPYFHPPFPRGPKRRGEGAGLGCGGRAAHDDSSAPDVVFGRGASSMDRHPPLAISPWRLRPCSLLAV</sequence>
<feature type="region of interest" description="Disordered" evidence="1">
    <location>
        <begin position="1"/>
        <end position="71"/>
    </location>
</feature>
<evidence type="ECO:0000256" key="1">
    <source>
        <dbReference type="SAM" id="MobiDB-lite"/>
    </source>
</evidence>
<proteinExistence type="predicted"/>